<dbReference type="InterPro" id="IPR029068">
    <property type="entry name" value="Glyas_Bleomycin-R_OHBP_Dase"/>
</dbReference>
<protein>
    <submittedName>
        <fullName evidence="2">VOC family protein</fullName>
    </submittedName>
</protein>
<accession>A0A328AAA7</accession>
<comment type="caution">
    <text evidence="2">The sequence shown here is derived from an EMBL/GenBank/DDBJ whole genome shotgun (WGS) entry which is preliminary data.</text>
</comment>
<dbReference type="EMBL" id="QFYR01000004">
    <property type="protein sequence ID" value="RAK51347.1"/>
    <property type="molecule type" value="Genomic_DNA"/>
</dbReference>
<dbReference type="Proteomes" id="UP000249725">
    <property type="component" value="Unassembled WGS sequence"/>
</dbReference>
<evidence type="ECO:0000313" key="3">
    <source>
        <dbReference type="Proteomes" id="UP000249725"/>
    </source>
</evidence>
<dbReference type="PROSITE" id="PS51819">
    <property type="entry name" value="VOC"/>
    <property type="match status" value="1"/>
</dbReference>
<dbReference type="Pfam" id="PF00903">
    <property type="entry name" value="Glyoxalase"/>
    <property type="match status" value="1"/>
</dbReference>
<name>A0A328AAA7_9CAUL</name>
<dbReference type="AlphaFoldDB" id="A0A328AAA7"/>
<dbReference type="CDD" id="cd07262">
    <property type="entry name" value="VOC_like"/>
    <property type="match status" value="1"/>
</dbReference>
<dbReference type="Gene3D" id="3.10.180.10">
    <property type="entry name" value="2,3-Dihydroxybiphenyl 1,2-Dioxygenase, domain 1"/>
    <property type="match status" value="1"/>
</dbReference>
<evidence type="ECO:0000259" key="1">
    <source>
        <dbReference type="PROSITE" id="PS51819"/>
    </source>
</evidence>
<gene>
    <name evidence="2" type="ORF">DJ018_15505</name>
</gene>
<keyword evidence="3" id="KW-1185">Reference proteome</keyword>
<dbReference type="PANTHER" id="PTHR35006:SF1">
    <property type="entry name" value="BLL2941 PROTEIN"/>
    <property type="match status" value="1"/>
</dbReference>
<evidence type="ECO:0000313" key="2">
    <source>
        <dbReference type="EMBL" id="RAK51347.1"/>
    </source>
</evidence>
<feature type="domain" description="VOC" evidence="1">
    <location>
        <begin position="1"/>
        <end position="122"/>
    </location>
</feature>
<dbReference type="InterPro" id="IPR004360">
    <property type="entry name" value="Glyas_Fos-R_dOase_dom"/>
</dbReference>
<dbReference type="InterPro" id="IPR037523">
    <property type="entry name" value="VOC_core"/>
</dbReference>
<reference evidence="3" key="1">
    <citation type="submission" date="2018-05" db="EMBL/GenBank/DDBJ databases">
        <authorList>
            <person name="Li X."/>
        </authorList>
    </citation>
    <scope>NUCLEOTIDE SEQUENCE [LARGE SCALE GENOMIC DNA]</scope>
    <source>
        <strain evidence="3">YIM 73061</strain>
    </source>
</reference>
<organism evidence="2 3">
    <name type="scientific">Phenylobacterium deserti</name>
    <dbReference type="NCBI Taxonomy" id="1914756"/>
    <lineage>
        <taxon>Bacteria</taxon>
        <taxon>Pseudomonadati</taxon>
        <taxon>Pseudomonadota</taxon>
        <taxon>Alphaproteobacteria</taxon>
        <taxon>Caulobacterales</taxon>
        <taxon>Caulobacteraceae</taxon>
        <taxon>Phenylobacterium</taxon>
    </lineage>
</organism>
<proteinExistence type="predicted"/>
<dbReference type="OrthoDB" id="9807407at2"/>
<dbReference type="SUPFAM" id="SSF54593">
    <property type="entry name" value="Glyoxalase/Bleomycin resistance protein/Dihydroxybiphenyl dioxygenase"/>
    <property type="match status" value="1"/>
</dbReference>
<sequence length="129" mass="14121">MIGYATIGTNDFERARTFYDQVFAPLGGRRIFMLGETMQFYASREIPGMIAITTPYDKQPAQPSNGGMFGLTATSREQVDAVYAAALAAGATCEGKPGDRTDTFYGAYFRDPDGNKLCVFHLVRKPKAT</sequence>
<dbReference type="PANTHER" id="PTHR35006">
    <property type="entry name" value="GLYOXALASE FAMILY PROTEIN (AFU_ORTHOLOGUE AFUA_5G14830)"/>
    <property type="match status" value="1"/>
</dbReference>
<dbReference type="RefSeq" id="WP_111515882.1">
    <property type="nucleotide sequence ID" value="NZ_QFYR01000004.1"/>
</dbReference>